<sequence>MPIDIPMPDRQASKRQRTGSNKLQRRARTYSFSPGREDSVQLGRKTSRRAQREVDTPMPDAAGDDALWRVPTLHNRKDGDHLPRKISSKKRRRDDRQREAEIKALSNFVPLRPVAEDWMAGRPIKKDSKRFKAAFGVSMRGSDYDKFNRSSDISLPLPESIDSALSSDSDYISYKVSAFEALAPRPTLRYSTHPRFGACAQDGAGIVRRPSPQRTKLNEPIPEATLRAHKRVDSLADDLSAGDLRELMERDQRRRARKTQLEQEKLERRIARRAEKQKAAEAEAERHGRESPPNLERGVFGREDVGLGVGPSSAVVTSSKIRHSGSPPARREEVREAGHSEVTQENNQSDPVAAFHRVDSIIPLQPPEALSEIREYVPVRASPISKGSFRRKLSRSKSPQDSETRTEQSEKPSNSTTKGPRSWTSFFRWANKAKRNSGGPSSFSNTSRDSMHTTPTPTPPVNAVPRHLSSGVPKRTMSRFREDLPELPISPPASRMQSPDLEAIDTIINSSVGAHPAVMGTAPSPSTLRPRHDTPISQPPSIERMQDTPSTFSHPDEPGISPEPQATSLASIDSEGSWFGGGLGRKRKSSGILEHASGLRFPRQAPESDGERRPENETTNDDMYIADDDYLSRLAPPHGDRSGWNRKSTGEARPSSDWEEEEAHWGSVRGQQPTVVRSQAVGRVKSREGLLKSFGDEGEGTLEQVNPEDNSDGSNDVGLQRARSVDYGKAHARHISAGSARLLSITPRSSVDAKHTGLHLAKDV</sequence>
<feature type="compositionally biased region" description="Polar residues" evidence="1">
    <location>
        <begin position="411"/>
        <end position="425"/>
    </location>
</feature>
<feature type="region of interest" description="Disordered" evidence="1">
    <location>
        <begin position="250"/>
        <end position="354"/>
    </location>
</feature>
<feature type="compositionally biased region" description="Basic and acidic residues" evidence="1">
    <location>
        <begin position="329"/>
        <end position="339"/>
    </location>
</feature>
<feature type="compositionally biased region" description="Basic and acidic residues" evidence="1">
    <location>
        <begin position="259"/>
        <end position="290"/>
    </location>
</feature>
<feature type="compositionally biased region" description="Basic residues" evidence="1">
    <location>
        <begin position="84"/>
        <end position="93"/>
    </location>
</feature>
<feature type="region of interest" description="Disordered" evidence="1">
    <location>
        <begin position="1"/>
        <end position="99"/>
    </location>
</feature>
<name>A0AAE0LR64_9PEZI</name>
<protein>
    <submittedName>
        <fullName evidence="2">Uncharacterized protein</fullName>
    </submittedName>
</protein>
<accession>A0AAE0LR64</accession>
<feature type="compositionally biased region" description="Polar residues" evidence="1">
    <location>
        <begin position="703"/>
        <end position="714"/>
    </location>
</feature>
<comment type="caution">
    <text evidence="2">The sequence shown here is derived from an EMBL/GenBank/DDBJ whole genome shotgun (WGS) entry which is preliminary data.</text>
</comment>
<feature type="compositionally biased region" description="Acidic residues" evidence="1">
    <location>
        <begin position="618"/>
        <end position="629"/>
    </location>
</feature>
<proteinExistence type="predicted"/>
<feature type="compositionally biased region" description="Basic and acidic residues" evidence="1">
    <location>
        <begin position="638"/>
        <end position="656"/>
    </location>
</feature>
<keyword evidence="3" id="KW-1185">Reference proteome</keyword>
<feature type="region of interest" description="Disordered" evidence="1">
    <location>
        <begin position="514"/>
        <end position="718"/>
    </location>
</feature>
<evidence type="ECO:0000313" key="2">
    <source>
        <dbReference type="EMBL" id="KAK3294260.1"/>
    </source>
</evidence>
<dbReference type="AlphaFoldDB" id="A0AAE0LR64"/>
<dbReference type="RefSeq" id="XP_062657774.1">
    <property type="nucleotide sequence ID" value="XM_062800721.1"/>
</dbReference>
<organism evidence="2 3">
    <name type="scientific">Chaetomium fimeti</name>
    <dbReference type="NCBI Taxonomy" id="1854472"/>
    <lineage>
        <taxon>Eukaryota</taxon>
        <taxon>Fungi</taxon>
        <taxon>Dikarya</taxon>
        <taxon>Ascomycota</taxon>
        <taxon>Pezizomycotina</taxon>
        <taxon>Sordariomycetes</taxon>
        <taxon>Sordariomycetidae</taxon>
        <taxon>Sordariales</taxon>
        <taxon>Chaetomiaceae</taxon>
        <taxon>Chaetomium</taxon>
    </lineage>
</organism>
<dbReference type="EMBL" id="JAUEPN010000005">
    <property type="protein sequence ID" value="KAK3294260.1"/>
    <property type="molecule type" value="Genomic_DNA"/>
</dbReference>
<feature type="compositionally biased region" description="Polar residues" evidence="1">
    <location>
        <begin position="438"/>
        <end position="448"/>
    </location>
</feature>
<feature type="compositionally biased region" description="Polar residues" evidence="1">
    <location>
        <begin position="341"/>
        <end position="350"/>
    </location>
</feature>
<gene>
    <name evidence="2" type="ORF">B0H64DRAFT_326055</name>
</gene>
<dbReference type="GeneID" id="87837669"/>
<dbReference type="Proteomes" id="UP001278766">
    <property type="component" value="Unassembled WGS sequence"/>
</dbReference>
<reference evidence="2" key="1">
    <citation type="journal article" date="2023" name="Mol. Phylogenet. Evol.">
        <title>Genome-scale phylogeny and comparative genomics of the fungal order Sordariales.</title>
        <authorList>
            <person name="Hensen N."/>
            <person name="Bonometti L."/>
            <person name="Westerberg I."/>
            <person name="Brannstrom I.O."/>
            <person name="Guillou S."/>
            <person name="Cros-Aarteil S."/>
            <person name="Calhoun S."/>
            <person name="Haridas S."/>
            <person name="Kuo A."/>
            <person name="Mondo S."/>
            <person name="Pangilinan J."/>
            <person name="Riley R."/>
            <person name="LaButti K."/>
            <person name="Andreopoulos B."/>
            <person name="Lipzen A."/>
            <person name="Chen C."/>
            <person name="Yan M."/>
            <person name="Daum C."/>
            <person name="Ng V."/>
            <person name="Clum A."/>
            <person name="Steindorff A."/>
            <person name="Ohm R.A."/>
            <person name="Martin F."/>
            <person name="Silar P."/>
            <person name="Natvig D.O."/>
            <person name="Lalanne C."/>
            <person name="Gautier V."/>
            <person name="Ament-Velasquez S.L."/>
            <person name="Kruys A."/>
            <person name="Hutchinson M.I."/>
            <person name="Powell A.J."/>
            <person name="Barry K."/>
            <person name="Miller A.N."/>
            <person name="Grigoriev I.V."/>
            <person name="Debuchy R."/>
            <person name="Gladieux P."/>
            <person name="Hiltunen Thoren M."/>
            <person name="Johannesson H."/>
        </authorList>
    </citation>
    <scope>NUCLEOTIDE SEQUENCE</scope>
    <source>
        <strain evidence="2">CBS 168.71</strain>
    </source>
</reference>
<feature type="region of interest" description="Disordered" evidence="1">
    <location>
        <begin position="367"/>
        <end position="476"/>
    </location>
</feature>
<reference evidence="2" key="2">
    <citation type="submission" date="2023-06" db="EMBL/GenBank/DDBJ databases">
        <authorList>
            <consortium name="Lawrence Berkeley National Laboratory"/>
            <person name="Haridas S."/>
            <person name="Hensen N."/>
            <person name="Bonometti L."/>
            <person name="Westerberg I."/>
            <person name="Brannstrom I.O."/>
            <person name="Guillou S."/>
            <person name="Cros-Aarteil S."/>
            <person name="Calhoun S."/>
            <person name="Kuo A."/>
            <person name="Mondo S."/>
            <person name="Pangilinan J."/>
            <person name="Riley R."/>
            <person name="Labutti K."/>
            <person name="Andreopoulos B."/>
            <person name="Lipzen A."/>
            <person name="Chen C."/>
            <person name="Yanf M."/>
            <person name="Daum C."/>
            <person name="Ng V."/>
            <person name="Clum A."/>
            <person name="Steindorff A."/>
            <person name="Ohm R."/>
            <person name="Martin F."/>
            <person name="Silar P."/>
            <person name="Natvig D."/>
            <person name="Lalanne C."/>
            <person name="Gautier V."/>
            <person name="Ament-Velasquez S.L."/>
            <person name="Kruys A."/>
            <person name="Hutchinson M.I."/>
            <person name="Powell A.J."/>
            <person name="Barry K."/>
            <person name="Miller A.N."/>
            <person name="Grigoriev I.V."/>
            <person name="Debuchy R."/>
            <person name="Gladieux P."/>
            <person name="Thoren M.H."/>
            <person name="Johannesson H."/>
        </authorList>
    </citation>
    <scope>NUCLEOTIDE SEQUENCE</scope>
    <source>
        <strain evidence="2">CBS 168.71</strain>
    </source>
</reference>
<feature type="compositionally biased region" description="Basic and acidic residues" evidence="1">
    <location>
        <begin position="398"/>
        <end position="410"/>
    </location>
</feature>
<evidence type="ECO:0000256" key="1">
    <source>
        <dbReference type="SAM" id="MobiDB-lite"/>
    </source>
</evidence>
<feature type="compositionally biased region" description="Basic residues" evidence="1">
    <location>
        <begin position="13"/>
        <end position="28"/>
    </location>
</feature>
<evidence type="ECO:0000313" key="3">
    <source>
        <dbReference type="Proteomes" id="UP001278766"/>
    </source>
</evidence>